<feature type="domain" description="NTP pyrophosphohydrolase MazG-like" evidence="6">
    <location>
        <begin position="28"/>
        <end position="100"/>
    </location>
</feature>
<dbReference type="GO" id="GO:0046076">
    <property type="term" value="P:dTTP catabolic process"/>
    <property type="evidence" value="ECO:0007669"/>
    <property type="project" value="TreeGrafter"/>
</dbReference>
<evidence type="ECO:0000259" key="6">
    <source>
        <dbReference type="Pfam" id="PF03819"/>
    </source>
</evidence>
<dbReference type="GO" id="GO:0046052">
    <property type="term" value="P:UTP catabolic process"/>
    <property type="evidence" value="ECO:0007669"/>
    <property type="project" value="TreeGrafter"/>
</dbReference>
<dbReference type="GO" id="GO:0047693">
    <property type="term" value="F:ATP diphosphatase activity"/>
    <property type="evidence" value="ECO:0007669"/>
    <property type="project" value="UniProtKB-EC"/>
</dbReference>
<comment type="similarity">
    <text evidence="2">Belongs to the nucleoside triphosphate pyrophosphohydrolase family.</text>
</comment>
<comment type="catalytic activity">
    <reaction evidence="1">
        <text>ATP + H2O = AMP + diphosphate + H(+)</text>
        <dbReference type="Rhea" id="RHEA:14245"/>
        <dbReference type="ChEBI" id="CHEBI:15377"/>
        <dbReference type="ChEBI" id="CHEBI:15378"/>
        <dbReference type="ChEBI" id="CHEBI:30616"/>
        <dbReference type="ChEBI" id="CHEBI:33019"/>
        <dbReference type="ChEBI" id="CHEBI:456215"/>
        <dbReference type="EC" id="3.6.1.8"/>
    </reaction>
</comment>
<dbReference type="CDD" id="cd11529">
    <property type="entry name" value="NTP-PPase_MazG_Cterm"/>
    <property type="match status" value="1"/>
</dbReference>
<feature type="domain" description="NTP pyrophosphohydrolase MazG-like" evidence="6">
    <location>
        <begin position="160"/>
        <end position="221"/>
    </location>
</feature>
<dbReference type="GO" id="GO:0006950">
    <property type="term" value="P:response to stress"/>
    <property type="evidence" value="ECO:0007669"/>
    <property type="project" value="UniProtKB-ARBA"/>
</dbReference>
<dbReference type="EMBL" id="JACVEL010000002">
    <property type="protein sequence ID" value="MBC9811730.1"/>
    <property type="molecule type" value="Genomic_DNA"/>
</dbReference>
<comment type="caution">
    <text evidence="7">The sequence shown here is derived from an EMBL/GenBank/DDBJ whole genome shotgun (WGS) entry which is preliminary data.</text>
</comment>
<sequence length="257" mass="29914">MDERLVAFKRLLDIMDDLREKCPWDKKQTFESLRHLTIEETYELADAILDQDLDELEGEIGDLFLHMVFYSKLGSEAGAFDVASVLNRICDKLVHRHPHIYGDTQAETEEEVKANWEKLKLKEGKKSVLEGVPRSLPAMVKASRIQEKVRGVGFDWENAEQVREKVEEELQELQVEVDAASDQVEEEFGDVLFSMINYARFLDVNPENALEKTNKKFIARFQKMEEMAIQNKQSISDLSFEELDHYWNQAKQELRGK</sequence>
<dbReference type="FunFam" id="1.10.287.1080:FF:000003">
    <property type="entry name" value="Nucleoside triphosphate pyrophosphohydrolase"/>
    <property type="match status" value="1"/>
</dbReference>
<evidence type="ECO:0000313" key="7">
    <source>
        <dbReference type="EMBL" id="MBC9811730.1"/>
    </source>
</evidence>
<dbReference type="GO" id="GO:0046061">
    <property type="term" value="P:dATP catabolic process"/>
    <property type="evidence" value="ECO:0007669"/>
    <property type="project" value="TreeGrafter"/>
</dbReference>
<dbReference type="InterPro" id="IPR011551">
    <property type="entry name" value="NTP_PyrPHydrolase_MazG"/>
</dbReference>
<keyword evidence="5" id="KW-0175">Coiled coil</keyword>
<protein>
    <recommendedName>
        <fullName evidence="4">Nucleoside triphosphate pyrophosphohydrolase</fullName>
        <ecNumber evidence="3">3.6.1.8</ecNumber>
    </recommendedName>
</protein>
<dbReference type="PANTHER" id="PTHR30522:SF0">
    <property type="entry name" value="NUCLEOSIDE TRIPHOSPHATE PYROPHOSPHOHYDROLASE"/>
    <property type="match status" value="1"/>
</dbReference>
<dbReference type="Gene3D" id="1.10.287.1080">
    <property type="entry name" value="MazG-like"/>
    <property type="match status" value="2"/>
</dbReference>
<evidence type="ECO:0000256" key="3">
    <source>
        <dbReference type="ARBA" id="ARBA00066372"/>
    </source>
</evidence>
<feature type="coiled-coil region" evidence="5">
    <location>
        <begin position="156"/>
        <end position="190"/>
    </location>
</feature>
<proteinExistence type="inferred from homology"/>
<dbReference type="Proteomes" id="UP000652681">
    <property type="component" value="Unassembled WGS sequence"/>
</dbReference>
<name>A0A8J6PIP0_9FLAO</name>
<dbReference type="NCBIfam" id="TIGR00444">
    <property type="entry name" value="mazG"/>
    <property type="match status" value="1"/>
</dbReference>
<dbReference type="RefSeq" id="WP_163490833.1">
    <property type="nucleotide sequence ID" value="NZ_JACVEL010000002.1"/>
</dbReference>
<evidence type="ECO:0000313" key="8">
    <source>
        <dbReference type="Proteomes" id="UP000652681"/>
    </source>
</evidence>
<accession>A0A8J6PIP0</accession>
<dbReference type="NCBIfam" id="NF007113">
    <property type="entry name" value="PRK09562.1"/>
    <property type="match status" value="1"/>
</dbReference>
<organism evidence="7 8">
    <name type="scientific">Taishania pollutisoli</name>
    <dbReference type="NCBI Taxonomy" id="2766479"/>
    <lineage>
        <taxon>Bacteria</taxon>
        <taxon>Pseudomonadati</taxon>
        <taxon>Bacteroidota</taxon>
        <taxon>Flavobacteriia</taxon>
        <taxon>Flavobacteriales</taxon>
        <taxon>Crocinitomicaceae</taxon>
        <taxon>Taishania</taxon>
    </lineage>
</organism>
<dbReference type="InterPro" id="IPR048011">
    <property type="entry name" value="NTP-PPase_MazG-like_C"/>
</dbReference>
<dbReference type="InterPro" id="IPR048015">
    <property type="entry name" value="NTP-PPase_MazG-like_N"/>
</dbReference>
<keyword evidence="7" id="KW-0378">Hydrolase</keyword>
<dbReference type="FunFam" id="1.10.287.1080:FF:000001">
    <property type="entry name" value="Nucleoside triphosphate pyrophosphohydrolase"/>
    <property type="match status" value="1"/>
</dbReference>
<reference evidence="7" key="1">
    <citation type="submission" date="2020-09" db="EMBL/GenBank/DDBJ databases">
        <title>Taishania pollutisoli gen. nov., sp. nov., Isolated from Tetrabromobisphenol A-Contaminated Soil.</title>
        <authorList>
            <person name="Chen Q."/>
        </authorList>
    </citation>
    <scope>NUCLEOTIDE SEQUENCE</scope>
    <source>
        <strain evidence="7">CZZ-1</strain>
    </source>
</reference>
<dbReference type="GO" id="GO:0046081">
    <property type="term" value="P:dUTP catabolic process"/>
    <property type="evidence" value="ECO:0007669"/>
    <property type="project" value="TreeGrafter"/>
</dbReference>
<dbReference type="GO" id="GO:0006203">
    <property type="term" value="P:dGTP catabolic process"/>
    <property type="evidence" value="ECO:0007669"/>
    <property type="project" value="TreeGrafter"/>
</dbReference>
<dbReference type="AlphaFoldDB" id="A0A8J6PIP0"/>
<gene>
    <name evidence="7" type="primary">mazG</name>
    <name evidence="7" type="ORF">H9Y05_04495</name>
</gene>
<keyword evidence="8" id="KW-1185">Reference proteome</keyword>
<dbReference type="SUPFAM" id="SSF101386">
    <property type="entry name" value="all-alpha NTP pyrophosphatases"/>
    <property type="match status" value="2"/>
</dbReference>
<evidence type="ECO:0000256" key="2">
    <source>
        <dbReference type="ARBA" id="ARBA00061115"/>
    </source>
</evidence>
<dbReference type="PANTHER" id="PTHR30522">
    <property type="entry name" value="NUCLEOSIDE TRIPHOSPHATE PYROPHOSPHOHYDROLASE"/>
    <property type="match status" value="1"/>
</dbReference>
<dbReference type="InterPro" id="IPR004518">
    <property type="entry name" value="MazG-like_dom"/>
</dbReference>
<dbReference type="GO" id="GO:0046047">
    <property type="term" value="P:TTP catabolic process"/>
    <property type="evidence" value="ECO:0007669"/>
    <property type="project" value="TreeGrafter"/>
</dbReference>
<dbReference type="Pfam" id="PF03819">
    <property type="entry name" value="MazG"/>
    <property type="match status" value="2"/>
</dbReference>
<dbReference type="EC" id="3.6.1.8" evidence="3"/>
<evidence type="ECO:0000256" key="1">
    <source>
        <dbReference type="ARBA" id="ARBA00052141"/>
    </source>
</evidence>
<evidence type="ECO:0000256" key="5">
    <source>
        <dbReference type="SAM" id="Coils"/>
    </source>
</evidence>
<evidence type="ECO:0000256" key="4">
    <source>
        <dbReference type="ARBA" id="ARBA00074799"/>
    </source>
</evidence>
<dbReference type="CDD" id="cd11528">
    <property type="entry name" value="NTP-PPase_MazG_Nterm"/>
    <property type="match status" value="1"/>
</dbReference>